<feature type="region of interest" description="Disordered" evidence="1">
    <location>
        <begin position="64"/>
        <end position="89"/>
    </location>
</feature>
<feature type="transmembrane region" description="Helical" evidence="2">
    <location>
        <begin position="20"/>
        <end position="48"/>
    </location>
</feature>
<sequence length="152" mass="15979">MKSKPVEVAMLPLVAGDLATVALLVWMMVMMMMMMKIIIIAVIIIIMLQPDAVDAAVYDAGEGPGVEADDNADFGESEEDTGDGGDDDGNGWHCQYSSCSSHCAYRDCSAAAATPRRLLRAAAAAGATLKDFTTPVANCEMKQALGPTGECE</sequence>
<dbReference type="AlphaFoldDB" id="A0A1Q9EWH8"/>
<evidence type="ECO:0000313" key="4">
    <source>
        <dbReference type="Proteomes" id="UP000186817"/>
    </source>
</evidence>
<keyword evidence="2" id="KW-1133">Transmembrane helix</keyword>
<gene>
    <name evidence="3" type="ORF">AK812_SmicGene4368</name>
</gene>
<dbReference type="Proteomes" id="UP000186817">
    <property type="component" value="Unassembled WGS sequence"/>
</dbReference>
<accession>A0A1Q9EWH8</accession>
<keyword evidence="2" id="KW-0472">Membrane</keyword>
<feature type="compositionally biased region" description="Acidic residues" evidence="1">
    <location>
        <begin position="67"/>
        <end position="89"/>
    </location>
</feature>
<evidence type="ECO:0000256" key="1">
    <source>
        <dbReference type="SAM" id="MobiDB-lite"/>
    </source>
</evidence>
<comment type="caution">
    <text evidence="3">The sequence shown here is derived from an EMBL/GenBank/DDBJ whole genome shotgun (WGS) entry which is preliminary data.</text>
</comment>
<keyword evidence="4" id="KW-1185">Reference proteome</keyword>
<protein>
    <submittedName>
        <fullName evidence="3">Uncharacterized protein</fullName>
    </submittedName>
</protein>
<evidence type="ECO:0000313" key="3">
    <source>
        <dbReference type="EMBL" id="OLQ11800.1"/>
    </source>
</evidence>
<reference evidence="3 4" key="1">
    <citation type="submission" date="2016-02" db="EMBL/GenBank/DDBJ databases">
        <title>Genome analysis of coral dinoflagellate symbionts highlights evolutionary adaptations to a symbiotic lifestyle.</title>
        <authorList>
            <person name="Aranda M."/>
            <person name="Li Y."/>
            <person name="Liew Y.J."/>
            <person name="Baumgarten S."/>
            <person name="Simakov O."/>
            <person name="Wilson M."/>
            <person name="Piel J."/>
            <person name="Ashoor H."/>
            <person name="Bougouffa S."/>
            <person name="Bajic V.B."/>
            <person name="Ryu T."/>
            <person name="Ravasi T."/>
            <person name="Bayer T."/>
            <person name="Micklem G."/>
            <person name="Kim H."/>
            <person name="Bhak J."/>
            <person name="Lajeunesse T.C."/>
            <person name="Voolstra C.R."/>
        </authorList>
    </citation>
    <scope>NUCLEOTIDE SEQUENCE [LARGE SCALE GENOMIC DNA]</scope>
    <source>
        <strain evidence="3 4">CCMP2467</strain>
    </source>
</reference>
<dbReference type="EMBL" id="LSRX01000054">
    <property type="protein sequence ID" value="OLQ11800.1"/>
    <property type="molecule type" value="Genomic_DNA"/>
</dbReference>
<name>A0A1Q9EWH8_SYMMI</name>
<evidence type="ECO:0000256" key="2">
    <source>
        <dbReference type="SAM" id="Phobius"/>
    </source>
</evidence>
<keyword evidence="2" id="KW-0812">Transmembrane</keyword>
<proteinExistence type="predicted"/>
<organism evidence="3 4">
    <name type="scientific">Symbiodinium microadriaticum</name>
    <name type="common">Dinoflagellate</name>
    <name type="synonym">Zooxanthella microadriatica</name>
    <dbReference type="NCBI Taxonomy" id="2951"/>
    <lineage>
        <taxon>Eukaryota</taxon>
        <taxon>Sar</taxon>
        <taxon>Alveolata</taxon>
        <taxon>Dinophyceae</taxon>
        <taxon>Suessiales</taxon>
        <taxon>Symbiodiniaceae</taxon>
        <taxon>Symbiodinium</taxon>
    </lineage>
</organism>